<sequence length="284" mass="32311">ILSVDAVDNDSKNETNDNNEKSTSDKTNNRNGAEDSDDENDSQSSSIRAEKDRFLKNIRRKTKDFPLRLHALSGLKSGDALQSLYDNFLQSQNFILWYAPKHARAERWHKRVVETKDVVFFFGKKLICFIFKRIKEMCMACLIKGKPISEGKLMYFKIQKLLTKNNSQTKVDHSLNRAMVSHLRILEKCGVRICKEDDALTAHEWYRKVIKPAEKEKASTSPQKSRKEKSHSQADQSHSHAHPHSHSHAHSHTHSHGHSLAKNSQSTKPASTTNKGGDGKVESK</sequence>
<protein>
    <submittedName>
        <fullName evidence="2">Uncharacterized protein</fullName>
    </submittedName>
</protein>
<evidence type="ECO:0000313" key="2">
    <source>
        <dbReference type="EMBL" id="ETO13742.1"/>
    </source>
</evidence>
<keyword evidence="3" id="KW-1185">Reference proteome</keyword>
<name>X6MJV9_RETFI</name>
<feature type="compositionally biased region" description="Polar residues" evidence="1">
    <location>
        <begin position="261"/>
        <end position="275"/>
    </location>
</feature>
<dbReference type="Proteomes" id="UP000023152">
    <property type="component" value="Unassembled WGS sequence"/>
</dbReference>
<evidence type="ECO:0000256" key="1">
    <source>
        <dbReference type="SAM" id="MobiDB-lite"/>
    </source>
</evidence>
<comment type="caution">
    <text evidence="2">The sequence shown here is derived from an EMBL/GenBank/DDBJ whole genome shotgun (WGS) entry which is preliminary data.</text>
</comment>
<evidence type="ECO:0000313" key="3">
    <source>
        <dbReference type="Proteomes" id="UP000023152"/>
    </source>
</evidence>
<organism evidence="2 3">
    <name type="scientific">Reticulomyxa filosa</name>
    <dbReference type="NCBI Taxonomy" id="46433"/>
    <lineage>
        <taxon>Eukaryota</taxon>
        <taxon>Sar</taxon>
        <taxon>Rhizaria</taxon>
        <taxon>Retaria</taxon>
        <taxon>Foraminifera</taxon>
        <taxon>Monothalamids</taxon>
        <taxon>Reticulomyxidae</taxon>
        <taxon>Reticulomyxa</taxon>
    </lineage>
</organism>
<proteinExistence type="predicted"/>
<reference evidence="2 3" key="1">
    <citation type="journal article" date="2013" name="Curr. Biol.">
        <title>The Genome of the Foraminiferan Reticulomyxa filosa.</title>
        <authorList>
            <person name="Glockner G."/>
            <person name="Hulsmann N."/>
            <person name="Schleicher M."/>
            <person name="Noegel A.A."/>
            <person name="Eichinger L."/>
            <person name="Gallinger C."/>
            <person name="Pawlowski J."/>
            <person name="Sierra R."/>
            <person name="Euteneuer U."/>
            <person name="Pillet L."/>
            <person name="Moustafa A."/>
            <person name="Platzer M."/>
            <person name="Groth M."/>
            <person name="Szafranski K."/>
            <person name="Schliwa M."/>
        </authorList>
    </citation>
    <scope>NUCLEOTIDE SEQUENCE [LARGE SCALE GENOMIC DNA]</scope>
</reference>
<feature type="region of interest" description="Disordered" evidence="1">
    <location>
        <begin position="1"/>
        <end position="47"/>
    </location>
</feature>
<gene>
    <name evidence="2" type="ORF">RFI_23623</name>
</gene>
<dbReference type="AlphaFoldDB" id="X6MJV9"/>
<feature type="compositionally biased region" description="Basic residues" evidence="1">
    <location>
        <begin position="239"/>
        <end position="259"/>
    </location>
</feature>
<feature type="non-terminal residue" evidence="2">
    <location>
        <position position="1"/>
    </location>
</feature>
<dbReference type="EMBL" id="ASPP01020410">
    <property type="protein sequence ID" value="ETO13742.1"/>
    <property type="molecule type" value="Genomic_DNA"/>
</dbReference>
<feature type="compositionally biased region" description="Basic and acidic residues" evidence="1">
    <location>
        <begin position="9"/>
        <end position="28"/>
    </location>
</feature>
<accession>X6MJV9</accession>
<feature type="region of interest" description="Disordered" evidence="1">
    <location>
        <begin position="213"/>
        <end position="284"/>
    </location>
</feature>